<evidence type="ECO:0000313" key="2">
    <source>
        <dbReference type="EnsemblMetazoa" id="ASIC019581-PA"/>
    </source>
</evidence>
<keyword evidence="3" id="KW-1185">Reference proteome</keyword>
<dbReference type="EMBL" id="KE525352">
    <property type="protein sequence ID" value="KFB51520.1"/>
    <property type="molecule type" value="Genomic_DNA"/>
</dbReference>
<gene>
    <name evidence="1" type="ORF">ZHAS_00019581</name>
</gene>
<dbReference type="Proteomes" id="UP000030765">
    <property type="component" value="Unassembled WGS sequence"/>
</dbReference>
<reference evidence="1 3" key="1">
    <citation type="journal article" date="2014" name="BMC Genomics">
        <title>Genome sequence of Anopheles sinensis provides insight into genetics basis of mosquito competence for malaria parasites.</title>
        <authorList>
            <person name="Zhou D."/>
            <person name="Zhang D."/>
            <person name="Ding G."/>
            <person name="Shi L."/>
            <person name="Hou Q."/>
            <person name="Ye Y."/>
            <person name="Xu Y."/>
            <person name="Zhou H."/>
            <person name="Xiong C."/>
            <person name="Li S."/>
            <person name="Yu J."/>
            <person name="Hong S."/>
            <person name="Yu X."/>
            <person name="Zou P."/>
            <person name="Chen C."/>
            <person name="Chang X."/>
            <person name="Wang W."/>
            <person name="Lv Y."/>
            <person name="Sun Y."/>
            <person name="Ma L."/>
            <person name="Shen B."/>
            <person name="Zhu C."/>
        </authorList>
    </citation>
    <scope>NUCLEOTIDE SEQUENCE [LARGE SCALE GENOMIC DNA]</scope>
</reference>
<name>A0A084WMS6_ANOSI</name>
<organism evidence="1">
    <name type="scientific">Anopheles sinensis</name>
    <name type="common">Mosquito</name>
    <dbReference type="NCBI Taxonomy" id="74873"/>
    <lineage>
        <taxon>Eukaryota</taxon>
        <taxon>Metazoa</taxon>
        <taxon>Ecdysozoa</taxon>
        <taxon>Arthropoda</taxon>
        <taxon>Hexapoda</taxon>
        <taxon>Insecta</taxon>
        <taxon>Pterygota</taxon>
        <taxon>Neoptera</taxon>
        <taxon>Endopterygota</taxon>
        <taxon>Diptera</taxon>
        <taxon>Nematocera</taxon>
        <taxon>Culicoidea</taxon>
        <taxon>Culicidae</taxon>
        <taxon>Anophelinae</taxon>
        <taxon>Anopheles</taxon>
    </lineage>
</organism>
<evidence type="ECO:0000313" key="1">
    <source>
        <dbReference type="EMBL" id="KFB51520.1"/>
    </source>
</evidence>
<protein>
    <submittedName>
        <fullName evidence="1 2">Uncharacterized protein</fullName>
    </submittedName>
</protein>
<sequence>MHLQEVTQISNSAEICLAEAPVVRPQKENVLADRFSLSSLSGMQSCIVRKSRIPSVTTKVPTVGPARSGIL</sequence>
<dbReference type="AlphaFoldDB" id="A0A084WMS6"/>
<proteinExistence type="predicted"/>
<dbReference type="VEuPathDB" id="VectorBase:ASIC019581"/>
<dbReference type="EMBL" id="ATLV01024506">
    <property type="status" value="NOT_ANNOTATED_CDS"/>
    <property type="molecule type" value="Genomic_DNA"/>
</dbReference>
<reference evidence="2" key="2">
    <citation type="submission" date="2020-05" db="UniProtKB">
        <authorList>
            <consortium name="EnsemblMetazoa"/>
        </authorList>
    </citation>
    <scope>IDENTIFICATION</scope>
</reference>
<accession>A0A084WMS6</accession>
<evidence type="ECO:0000313" key="3">
    <source>
        <dbReference type="Proteomes" id="UP000030765"/>
    </source>
</evidence>
<dbReference type="EnsemblMetazoa" id="ASIC019581-RA">
    <property type="protein sequence ID" value="ASIC019581-PA"/>
    <property type="gene ID" value="ASIC019581"/>
</dbReference>